<evidence type="ECO:0000256" key="1">
    <source>
        <dbReference type="SAM" id="MobiDB-lite"/>
    </source>
</evidence>
<keyword evidence="2" id="KW-0812">Transmembrane</keyword>
<dbReference type="AlphaFoldDB" id="A0A2J6QWY5"/>
<protein>
    <submittedName>
        <fullName evidence="3">Uncharacterized protein</fullName>
    </submittedName>
</protein>
<accession>A0A2J6QWY5</accession>
<feature type="region of interest" description="Disordered" evidence="1">
    <location>
        <begin position="82"/>
        <end position="184"/>
    </location>
</feature>
<dbReference type="EMBL" id="KZ613965">
    <property type="protein sequence ID" value="PMD30763.1"/>
    <property type="molecule type" value="Genomic_DNA"/>
</dbReference>
<feature type="compositionally biased region" description="Basic and acidic residues" evidence="1">
    <location>
        <begin position="135"/>
        <end position="157"/>
    </location>
</feature>
<dbReference type="Proteomes" id="UP000235786">
    <property type="component" value="Unassembled WGS sequence"/>
</dbReference>
<organism evidence="3 4">
    <name type="scientific">Hyaloscypha variabilis (strain UAMH 11265 / GT02V1 / F)</name>
    <name type="common">Meliniomyces variabilis</name>
    <dbReference type="NCBI Taxonomy" id="1149755"/>
    <lineage>
        <taxon>Eukaryota</taxon>
        <taxon>Fungi</taxon>
        <taxon>Dikarya</taxon>
        <taxon>Ascomycota</taxon>
        <taxon>Pezizomycotina</taxon>
        <taxon>Leotiomycetes</taxon>
        <taxon>Helotiales</taxon>
        <taxon>Hyaloscyphaceae</taxon>
        <taxon>Hyaloscypha</taxon>
        <taxon>Hyaloscypha variabilis</taxon>
    </lineage>
</organism>
<keyword evidence="2" id="KW-1133">Transmembrane helix</keyword>
<gene>
    <name evidence="3" type="ORF">L207DRAFT_519868</name>
</gene>
<evidence type="ECO:0000313" key="4">
    <source>
        <dbReference type="Proteomes" id="UP000235786"/>
    </source>
</evidence>
<evidence type="ECO:0000313" key="3">
    <source>
        <dbReference type="EMBL" id="PMD30763.1"/>
    </source>
</evidence>
<name>A0A2J6QWY5_HYAVF</name>
<keyword evidence="4" id="KW-1185">Reference proteome</keyword>
<proteinExistence type="predicted"/>
<evidence type="ECO:0000256" key="2">
    <source>
        <dbReference type="SAM" id="Phobius"/>
    </source>
</evidence>
<keyword evidence="2" id="KW-0472">Membrane</keyword>
<sequence>MLLTSSQVSVAISSVIVFFFTAALFLSGYVLQQQTVRDLRAAIKPQLVRPKPGPDLYLPPQFRDENYWEARGVVDAVKVEEPDRSDIAVEGGNGGEEDDDMIGATRWQKAAARKKKLMEEQASKEGQRPIAESKNGGDEKEEQEMTPKPTEKPISRAERRRRIKEQILAEGEGEGFRGYKRRMW</sequence>
<dbReference type="OrthoDB" id="5367275at2759"/>
<reference evidence="3 4" key="1">
    <citation type="submission" date="2016-04" db="EMBL/GenBank/DDBJ databases">
        <title>A degradative enzymes factory behind the ericoid mycorrhizal symbiosis.</title>
        <authorList>
            <consortium name="DOE Joint Genome Institute"/>
            <person name="Martino E."/>
            <person name="Morin E."/>
            <person name="Grelet G."/>
            <person name="Kuo A."/>
            <person name="Kohler A."/>
            <person name="Daghino S."/>
            <person name="Barry K."/>
            <person name="Choi C."/>
            <person name="Cichocki N."/>
            <person name="Clum A."/>
            <person name="Copeland A."/>
            <person name="Hainaut M."/>
            <person name="Haridas S."/>
            <person name="Labutti K."/>
            <person name="Lindquist E."/>
            <person name="Lipzen A."/>
            <person name="Khouja H.-R."/>
            <person name="Murat C."/>
            <person name="Ohm R."/>
            <person name="Olson A."/>
            <person name="Spatafora J."/>
            <person name="Veneault-Fourrey C."/>
            <person name="Henrissat B."/>
            <person name="Grigoriev I."/>
            <person name="Martin F."/>
            <person name="Perotto S."/>
        </authorList>
    </citation>
    <scope>NUCLEOTIDE SEQUENCE [LARGE SCALE GENOMIC DNA]</scope>
    <source>
        <strain evidence="3 4">F</strain>
    </source>
</reference>
<feature type="transmembrane region" description="Helical" evidence="2">
    <location>
        <begin position="12"/>
        <end position="31"/>
    </location>
</feature>
<feature type="compositionally biased region" description="Basic and acidic residues" evidence="1">
    <location>
        <begin position="117"/>
        <end position="127"/>
    </location>
</feature>